<sequence length="140" mass="15793">MSCCGKITWVRRSVEGHGNENCNAEPLCANCKGNHAAFSRQCPKWEAEKEMQTIKVRKNISYAEARKLVTDAQPRKYLSYAGALKSFKSVSTQTAIGLPNKQQTQNIQKNKSQNSVTSTIKKQQNKKTRDKPCENNKETK</sequence>
<dbReference type="OMA" id="GNENCNA"/>
<feature type="region of interest" description="Disordered" evidence="1">
    <location>
        <begin position="101"/>
        <end position="140"/>
    </location>
</feature>
<dbReference type="Proteomes" id="UP000054359">
    <property type="component" value="Unassembled WGS sequence"/>
</dbReference>
<dbReference type="EMBL" id="KK117002">
    <property type="protein sequence ID" value="KFM69255.1"/>
    <property type="molecule type" value="Genomic_DNA"/>
</dbReference>
<evidence type="ECO:0000313" key="3">
    <source>
        <dbReference type="Proteomes" id="UP000054359"/>
    </source>
</evidence>
<accession>A0A087TVW6</accession>
<evidence type="ECO:0008006" key="4">
    <source>
        <dbReference type="Google" id="ProtNLM"/>
    </source>
</evidence>
<keyword evidence="3" id="KW-1185">Reference proteome</keyword>
<dbReference type="AlphaFoldDB" id="A0A087TVW6"/>
<feature type="compositionally biased region" description="Basic and acidic residues" evidence="1">
    <location>
        <begin position="130"/>
        <end position="140"/>
    </location>
</feature>
<feature type="non-terminal residue" evidence="2">
    <location>
        <position position="140"/>
    </location>
</feature>
<protein>
    <recommendedName>
        <fullName evidence="4">Nucleic-acid-binding protein from transposon X-element</fullName>
    </recommendedName>
</protein>
<feature type="compositionally biased region" description="Low complexity" evidence="1">
    <location>
        <begin position="101"/>
        <end position="114"/>
    </location>
</feature>
<evidence type="ECO:0000256" key="1">
    <source>
        <dbReference type="SAM" id="MobiDB-lite"/>
    </source>
</evidence>
<gene>
    <name evidence="2" type="ORF">X975_21418</name>
</gene>
<name>A0A087TVW6_STEMI</name>
<dbReference type="OrthoDB" id="6435956at2759"/>
<evidence type="ECO:0000313" key="2">
    <source>
        <dbReference type="EMBL" id="KFM69255.1"/>
    </source>
</evidence>
<organism evidence="2 3">
    <name type="scientific">Stegodyphus mimosarum</name>
    <name type="common">African social velvet spider</name>
    <dbReference type="NCBI Taxonomy" id="407821"/>
    <lineage>
        <taxon>Eukaryota</taxon>
        <taxon>Metazoa</taxon>
        <taxon>Ecdysozoa</taxon>
        <taxon>Arthropoda</taxon>
        <taxon>Chelicerata</taxon>
        <taxon>Arachnida</taxon>
        <taxon>Araneae</taxon>
        <taxon>Araneomorphae</taxon>
        <taxon>Entelegynae</taxon>
        <taxon>Eresoidea</taxon>
        <taxon>Eresidae</taxon>
        <taxon>Stegodyphus</taxon>
    </lineage>
</organism>
<reference evidence="2 3" key="1">
    <citation type="submission" date="2013-11" db="EMBL/GenBank/DDBJ databases">
        <title>Genome sequencing of Stegodyphus mimosarum.</title>
        <authorList>
            <person name="Bechsgaard J."/>
        </authorList>
    </citation>
    <scope>NUCLEOTIDE SEQUENCE [LARGE SCALE GENOMIC DNA]</scope>
</reference>
<proteinExistence type="predicted"/>